<reference evidence="10" key="1">
    <citation type="journal article" date="2020" name="Phytopathology">
        <title>Genome sequence of the chestnut blight fungus Cryphonectria parasitica EP155: A fundamental resource for an archetypical invasive plant pathogen.</title>
        <authorList>
            <person name="Crouch J.A."/>
            <person name="Dawe A."/>
            <person name="Aerts A."/>
            <person name="Barry K."/>
            <person name="Churchill A.C.L."/>
            <person name="Grimwood J."/>
            <person name="Hillman B."/>
            <person name="Milgroom M.G."/>
            <person name="Pangilinan J."/>
            <person name="Smith M."/>
            <person name="Salamov A."/>
            <person name="Schmutz J."/>
            <person name="Yadav J."/>
            <person name="Grigoriev I.V."/>
            <person name="Nuss D."/>
        </authorList>
    </citation>
    <scope>NUCLEOTIDE SEQUENCE</scope>
    <source>
        <strain evidence="10">EP155</strain>
    </source>
</reference>
<feature type="transmembrane region" description="Helical" evidence="7">
    <location>
        <begin position="224"/>
        <end position="243"/>
    </location>
</feature>
<proteinExistence type="inferred from homology"/>
<evidence type="ECO:0000256" key="8">
    <source>
        <dbReference type="SAM" id="SignalP"/>
    </source>
</evidence>
<dbReference type="Gene3D" id="1.20.1720.10">
    <property type="entry name" value="Multidrug resistance protein D"/>
    <property type="match status" value="1"/>
</dbReference>
<feature type="transmembrane region" description="Helical" evidence="7">
    <location>
        <begin position="191"/>
        <end position="212"/>
    </location>
</feature>
<feature type="transmembrane region" description="Helical" evidence="7">
    <location>
        <begin position="69"/>
        <end position="88"/>
    </location>
</feature>
<keyword evidence="11" id="KW-1185">Reference proteome</keyword>
<evidence type="ECO:0000259" key="9">
    <source>
        <dbReference type="PROSITE" id="PS50850"/>
    </source>
</evidence>
<dbReference type="FunFam" id="1.20.1720.10:FF:000013">
    <property type="entry name" value="Related to multidrug resistance proteins"/>
    <property type="match status" value="1"/>
</dbReference>
<feature type="transmembrane region" description="Helical" evidence="7">
    <location>
        <begin position="296"/>
        <end position="320"/>
    </location>
</feature>
<gene>
    <name evidence="10" type="ORF">M406DRAFT_229221</name>
</gene>
<name>A0A9P5CTT6_CRYP1</name>
<dbReference type="GO" id="GO:0046943">
    <property type="term" value="F:carboxylic acid transmembrane transporter activity"/>
    <property type="evidence" value="ECO:0007669"/>
    <property type="project" value="UniProtKB-ARBA"/>
</dbReference>
<organism evidence="10 11">
    <name type="scientific">Cryphonectria parasitica (strain ATCC 38755 / EP155)</name>
    <dbReference type="NCBI Taxonomy" id="660469"/>
    <lineage>
        <taxon>Eukaryota</taxon>
        <taxon>Fungi</taxon>
        <taxon>Dikarya</taxon>
        <taxon>Ascomycota</taxon>
        <taxon>Pezizomycotina</taxon>
        <taxon>Sordariomycetes</taxon>
        <taxon>Sordariomycetidae</taxon>
        <taxon>Diaporthales</taxon>
        <taxon>Cryphonectriaceae</taxon>
        <taxon>Cryphonectria-Endothia species complex</taxon>
        <taxon>Cryphonectria</taxon>
    </lineage>
</organism>
<dbReference type="InterPro" id="IPR020846">
    <property type="entry name" value="MFS_dom"/>
</dbReference>
<comment type="similarity">
    <text evidence="2">Belongs to the major facilitator superfamily.</text>
</comment>
<evidence type="ECO:0000313" key="10">
    <source>
        <dbReference type="EMBL" id="KAF3770027.1"/>
    </source>
</evidence>
<feature type="transmembrane region" description="Helical" evidence="7">
    <location>
        <begin position="94"/>
        <end position="115"/>
    </location>
</feature>
<feature type="domain" description="Major facilitator superfamily (MFS) profile" evidence="9">
    <location>
        <begin position="4"/>
        <end position="493"/>
    </location>
</feature>
<dbReference type="PROSITE" id="PS50850">
    <property type="entry name" value="MFS"/>
    <property type="match status" value="1"/>
</dbReference>
<evidence type="ECO:0000313" key="11">
    <source>
        <dbReference type="Proteomes" id="UP000803844"/>
    </source>
</evidence>
<dbReference type="RefSeq" id="XP_040780988.1">
    <property type="nucleotide sequence ID" value="XM_040915806.1"/>
</dbReference>
<feature type="signal peptide" evidence="8">
    <location>
        <begin position="1"/>
        <end position="19"/>
    </location>
</feature>
<protein>
    <submittedName>
        <fullName evidence="10">MFS general substrate transporter</fullName>
    </submittedName>
</protein>
<evidence type="ECO:0000256" key="7">
    <source>
        <dbReference type="SAM" id="Phobius"/>
    </source>
</evidence>
<feature type="transmembrane region" description="Helical" evidence="7">
    <location>
        <begin position="127"/>
        <end position="147"/>
    </location>
</feature>
<evidence type="ECO:0000256" key="6">
    <source>
        <dbReference type="ARBA" id="ARBA00023136"/>
    </source>
</evidence>
<dbReference type="GeneID" id="63832935"/>
<feature type="non-terminal residue" evidence="10">
    <location>
        <position position="1"/>
    </location>
</feature>
<dbReference type="SUPFAM" id="SSF103473">
    <property type="entry name" value="MFS general substrate transporter"/>
    <property type="match status" value="1"/>
</dbReference>
<keyword evidence="3" id="KW-0813">Transport</keyword>
<dbReference type="GO" id="GO:0015174">
    <property type="term" value="F:basic amino acid transmembrane transporter activity"/>
    <property type="evidence" value="ECO:0007669"/>
    <property type="project" value="TreeGrafter"/>
</dbReference>
<dbReference type="Pfam" id="PF07690">
    <property type="entry name" value="MFS_1"/>
    <property type="match status" value="1"/>
</dbReference>
<dbReference type="AlphaFoldDB" id="A0A9P5CTT6"/>
<accession>A0A9P5CTT6</accession>
<keyword evidence="4 7" id="KW-0812">Transmembrane</keyword>
<comment type="subcellular location">
    <subcellularLocation>
        <location evidence="1">Endomembrane system</location>
        <topology evidence="1">Multi-pass membrane protein</topology>
    </subcellularLocation>
</comment>
<keyword evidence="6 7" id="KW-0472">Membrane</keyword>
<dbReference type="PANTHER" id="PTHR23501">
    <property type="entry name" value="MAJOR FACILITATOR SUPERFAMILY"/>
    <property type="match status" value="1"/>
</dbReference>
<dbReference type="GO" id="GO:0012505">
    <property type="term" value="C:endomembrane system"/>
    <property type="evidence" value="ECO:0007669"/>
    <property type="project" value="UniProtKB-SubCell"/>
</dbReference>
<dbReference type="GO" id="GO:0000329">
    <property type="term" value="C:fungal-type vacuole membrane"/>
    <property type="evidence" value="ECO:0007669"/>
    <property type="project" value="TreeGrafter"/>
</dbReference>
<dbReference type="Gene3D" id="1.20.1250.20">
    <property type="entry name" value="MFS general substrate transporter like domains"/>
    <property type="match status" value="1"/>
</dbReference>
<dbReference type="InterPro" id="IPR011701">
    <property type="entry name" value="MFS"/>
</dbReference>
<dbReference type="EMBL" id="MU032344">
    <property type="protein sequence ID" value="KAF3770027.1"/>
    <property type="molecule type" value="Genomic_DNA"/>
</dbReference>
<evidence type="ECO:0000256" key="4">
    <source>
        <dbReference type="ARBA" id="ARBA00022692"/>
    </source>
</evidence>
<evidence type="ECO:0000256" key="2">
    <source>
        <dbReference type="ARBA" id="ARBA00008335"/>
    </source>
</evidence>
<dbReference type="Proteomes" id="UP000803844">
    <property type="component" value="Unassembled WGS sequence"/>
</dbReference>
<keyword evidence="8" id="KW-0732">Signal</keyword>
<feature type="chain" id="PRO_5040300107" evidence="8">
    <location>
        <begin position="20"/>
        <end position="495"/>
    </location>
</feature>
<feature type="transmembrane region" description="Helical" evidence="7">
    <location>
        <begin position="332"/>
        <end position="353"/>
    </location>
</feature>
<feature type="transmembrane region" description="Helical" evidence="7">
    <location>
        <begin position="264"/>
        <end position="284"/>
    </location>
</feature>
<comment type="caution">
    <text evidence="10">The sequence shown here is derived from an EMBL/GenBank/DDBJ whole genome shotgun (WGS) entry which is preliminary data.</text>
</comment>
<sequence length="495" mass="53154">LHLLLPVLAVGIFLSALDQTLIVATYAKMSSDLKALNRTSWISTSYFLTLTCCQPLYGKLSDIFGRKQCLLFAYFFFGLGSLGCGFSQDIWQLIFSRAVAGLGGGGINAVTSILLSDIVPLRDRGLWQGYLNIIFGAGTGTGAPVGGLVAESLGWRWSFIAQVPLVAIAWVGAYSVIQLPRRDTSHWLEKLAKVDFLGALFLVLAVLSLLLGLDNGSNEGWSKLVTIIPLAASPALFAIFILVEIKVASHPFAPGHIIFERSLFAGYLCNFFAVFGQMSTIFYLPLLYQAVDGLSAVQAGLLLIPVTIFGVSASLGSGYIMRRTGRYYRLTIFSLLLLLLSVIPMVLFAGAWINSEVGTSVALAMVALGAGSAITTTLVALLSNASKDDTAVVVACSYLFRSLGTSIGVSVASAILQQVLRAQLASRLGSGDAAEAIEQRVRESLDYIKLLEPGTAAIVRRCYQIATIHVFGFQALPFALAFLSSFFIREKSLNK</sequence>
<evidence type="ECO:0000256" key="1">
    <source>
        <dbReference type="ARBA" id="ARBA00004127"/>
    </source>
</evidence>
<dbReference type="PANTHER" id="PTHR23501:SF84">
    <property type="entry name" value="VACUOLAR MEMBRANE AMINO ACID UPTAKE TRANSPORTER FNX2"/>
    <property type="match status" value="1"/>
</dbReference>
<dbReference type="OrthoDB" id="3437016at2759"/>
<evidence type="ECO:0000256" key="5">
    <source>
        <dbReference type="ARBA" id="ARBA00022989"/>
    </source>
</evidence>
<feature type="non-terminal residue" evidence="10">
    <location>
        <position position="495"/>
    </location>
</feature>
<dbReference type="InterPro" id="IPR036259">
    <property type="entry name" value="MFS_trans_sf"/>
</dbReference>
<feature type="transmembrane region" description="Helical" evidence="7">
    <location>
        <begin position="468"/>
        <end position="488"/>
    </location>
</feature>
<evidence type="ECO:0000256" key="3">
    <source>
        <dbReference type="ARBA" id="ARBA00022448"/>
    </source>
</evidence>
<feature type="transmembrane region" description="Helical" evidence="7">
    <location>
        <begin position="159"/>
        <end position="179"/>
    </location>
</feature>
<feature type="transmembrane region" description="Helical" evidence="7">
    <location>
        <begin position="359"/>
        <end position="382"/>
    </location>
</feature>
<keyword evidence="5 7" id="KW-1133">Transmembrane helix</keyword>